<gene>
    <name evidence="5" type="primary">Lyst_0</name>
    <name evidence="5" type="ORF">E2C01_004951</name>
</gene>
<evidence type="ECO:0000256" key="1">
    <source>
        <dbReference type="PROSITE-ProRule" id="PRU00221"/>
    </source>
</evidence>
<dbReference type="InterPro" id="IPR015943">
    <property type="entry name" value="WD40/YVTN_repeat-like_dom_sf"/>
</dbReference>
<comment type="caution">
    <text evidence="5">The sequence shown here is derived from an EMBL/GenBank/DDBJ whole genome shotgun (WGS) entry which is preliminary data.</text>
</comment>
<feature type="region of interest" description="Disordered" evidence="2">
    <location>
        <begin position="107"/>
        <end position="130"/>
    </location>
</feature>
<dbReference type="InterPro" id="IPR011993">
    <property type="entry name" value="PH-like_dom_sf"/>
</dbReference>
<protein>
    <submittedName>
        <fullName evidence="5">Lysosomal-trafficking regulator</fullName>
    </submittedName>
</protein>
<dbReference type="OrthoDB" id="26681at2759"/>
<dbReference type="InterPro" id="IPR050865">
    <property type="entry name" value="BEACH_Domain"/>
</dbReference>
<dbReference type="SUPFAM" id="SSF81837">
    <property type="entry name" value="BEACH domain"/>
    <property type="match status" value="1"/>
</dbReference>
<evidence type="ECO:0000256" key="2">
    <source>
        <dbReference type="SAM" id="MobiDB-lite"/>
    </source>
</evidence>
<dbReference type="PANTHER" id="PTHR13743">
    <property type="entry name" value="BEIGE/BEACH-RELATED"/>
    <property type="match status" value="1"/>
</dbReference>
<dbReference type="CDD" id="cd06071">
    <property type="entry name" value="Beach"/>
    <property type="match status" value="1"/>
</dbReference>
<dbReference type="PANTHER" id="PTHR13743:SF86">
    <property type="entry name" value="LYSOSOMAL-TRAFFICKING REGULATOR"/>
    <property type="match status" value="1"/>
</dbReference>
<dbReference type="InterPro" id="IPR023362">
    <property type="entry name" value="PH-BEACH_dom"/>
</dbReference>
<accession>A0A5B7CRW2</accession>
<proteinExistence type="predicted"/>
<name>A0A5B7CRW2_PORTR</name>
<dbReference type="PROSITE" id="PS50082">
    <property type="entry name" value="WD_REPEATS_2"/>
    <property type="match status" value="1"/>
</dbReference>
<dbReference type="Gene3D" id="2.30.29.30">
    <property type="entry name" value="Pleckstrin-homology domain (PH domain)/Phosphotyrosine-binding domain (PTB)"/>
    <property type="match status" value="1"/>
</dbReference>
<dbReference type="Pfam" id="PF02138">
    <property type="entry name" value="Beach"/>
    <property type="match status" value="1"/>
</dbReference>
<feature type="repeat" description="WD" evidence="1">
    <location>
        <begin position="1058"/>
        <end position="1099"/>
    </location>
</feature>
<dbReference type="Gene3D" id="2.130.10.10">
    <property type="entry name" value="YVTN repeat-like/Quinoprotein amine dehydrogenase"/>
    <property type="match status" value="1"/>
</dbReference>
<dbReference type="PROSITE" id="PS51783">
    <property type="entry name" value="PH_BEACH"/>
    <property type="match status" value="1"/>
</dbReference>
<dbReference type="Pfam" id="PF14844">
    <property type="entry name" value="PH_BEACH"/>
    <property type="match status" value="1"/>
</dbReference>
<dbReference type="AlphaFoldDB" id="A0A5B7CRW2"/>
<dbReference type="InterPro" id="IPR036372">
    <property type="entry name" value="BEACH_dom_sf"/>
</dbReference>
<keyword evidence="1" id="KW-0853">WD repeat</keyword>
<dbReference type="Pfam" id="PF00400">
    <property type="entry name" value="WD40"/>
    <property type="match status" value="1"/>
</dbReference>
<evidence type="ECO:0000313" key="5">
    <source>
        <dbReference type="EMBL" id="MPC12269.1"/>
    </source>
</evidence>
<dbReference type="SUPFAM" id="SSF50978">
    <property type="entry name" value="WD40 repeat-like"/>
    <property type="match status" value="1"/>
</dbReference>
<sequence length="1242" mass="138361">MVLLDLLHKNTELIIPLIHKAYFVDSLLCTLKSSLHTEGVGVSDLTGESECEVVVSDITEILSWIVNCLVASTQHKNFLLSLEVLHHLNLLCRGESAVCGVEKTSMTGSSSLHNMKLASPGTPREESDSGVGSVLANYTTIPFTKSLHNISDQLFLSQSRSSPALGSEGSKKDDKVLAHSELVDRFKVLIQKATDFLFMSAWSSVESVACALPSASASENFSLFLLELLLSAAAAITQRKGNSERCGWERVLWGCQDTLRLHLNHLLALVTSPRTHLQTRVRAAQVLSKHPRLHAIINCTAKANPQLMYKVGIFIHELRYQNESRLDAPATRCCESLLQMMEECSIQVLPPPETFPPHGAMKEWSVVTEEKKQWQDESAKIAILVVDRCTKQDERLMTKNTQVYEAVAQECSRLTRSVVDRQNVERKLVLGGIKHTQCHHVHLTHRWRDLLETLTHERATWHFQHSYPRSWQLDQTEGPLRIRKRLCRGRLLIQSRYLVPEYRQKIEIESQPSPLESVLQGSATESEMAVMIERLNVSERIIHMSSASVVSPGMEQCGEILSGTCSEVVSVTWPLDTVREIHIRRYQLQDCALELFLTSGHSVLLAFTDTQHRNQIIGVLSMSDMPNLLSKATLPEVTAQWREGHITNFEYLTQLNKLAGRSFNDLMQYPVFPFVLSNYTADILSLNDPSSFRNLKRPIAVQHQVKEQHYINNYEITSQISQGPGDGPYHYGSHYSNSGIVLHFLVRLPPFTQLFLRYQDGNFDIPDRTFHSMQTTWRLASSDSTTDFKELIPEFFFLPEVFLNSEGVFVLVHRAALESPLVTHNLHHWIDLVFGYKQTGKAAVEAINVFHPATYFGYDVEDGGDEISREARKAMIKTYGQTPQQLFTNPHPPASHAGPIQNPQASPLCPHCTAPEVLHEVRGLRWGTYAGSPADERPILALVQTLKTPATCLACLSHTELLLMPPRTHLLNIGLSKGTSGAYILSSHHQDGIIRCCRLKDNTPQPLISVPPNEQVTWCVCGTNQVWIGLASGQILVYLVSASHVGEELMVSLPPTLLLAHTAPITTMYLSNAFNICISGGKDGMCVLWDANRLSYVRSIGWSGVEVSLLAMSETLGDWASVTPLGSMASVLRLYTINGALVDSAVTPAPITALAFTSSPEGTAINVIATSMADGVIRLWSVWDLRAVRELKTDRARQPIASLQYSQDNLHLCGITESGILVVWESSLVKTKIPKFITVPPV</sequence>
<feature type="domain" description="BEACH-type PH" evidence="4">
    <location>
        <begin position="504"/>
        <end position="621"/>
    </location>
</feature>
<dbReference type="InterPro" id="IPR000409">
    <property type="entry name" value="BEACH_dom"/>
</dbReference>
<dbReference type="SMART" id="SM00320">
    <property type="entry name" value="WD40"/>
    <property type="match status" value="3"/>
</dbReference>
<dbReference type="Proteomes" id="UP000324222">
    <property type="component" value="Unassembled WGS sequence"/>
</dbReference>
<dbReference type="PROSITE" id="PS50197">
    <property type="entry name" value="BEACH"/>
    <property type="match status" value="1"/>
</dbReference>
<evidence type="ECO:0000259" key="3">
    <source>
        <dbReference type="PROSITE" id="PS50197"/>
    </source>
</evidence>
<dbReference type="InterPro" id="IPR001680">
    <property type="entry name" value="WD40_rpt"/>
</dbReference>
<keyword evidence="6" id="KW-1185">Reference proteome</keyword>
<evidence type="ECO:0000313" key="6">
    <source>
        <dbReference type="Proteomes" id="UP000324222"/>
    </source>
</evidence>
<feature type="domain" description="BEACH" evidence="3">
    <location>
        <begin position="626"/>
        <end position="894"/>
    </location>
</feature>
<dbReference type="InterPro" id="IPR036322">
    <property type="entry name" value="WD40_repeat_dom_sf"/>
</dbReference>
<evidence type="ECO:0000259" key="4">
    <source>
        <dbReference type="PROSITE" id="PS51783"/>
    </source>
</evidence>
<dbReference type="EMBL" id="VSRR010000207">
    <property type="protein sequence ID" value="MPC12269.1"/>
    <property type="molecule type" value="Genomic_DNA"/>
</dbReference>
<dbReference type="SMART" id="SM01026">
    <property type="entry name" value="Beach"/>
    <property type="match status" value="1"/>
</dbReference>
<dbReference type="Gene3D" id="1.10.1540.10">
    <property type="entry name" value="BEACH domain"/>
    <property type="match status" value="2"/>
</dbReference>
<reference evidence="5 6" key="1">
    <citation type="submission" date="2019-05" db="EMBL/GenBank/DDBJ databases">
        <title>Another draft genome of Portunus trituberculatus and its Hox gene families provides insights of decapod evolution.</title>
        <authorList>
            <person name="Jeong J.-H."/>
            <person name="Song I."/>
            <person name="Kim S."/>
            <person name="Choi T."/>
            <person name="Kim D."/>
            <person name="Ryu S."/>
            <person name="Kim W."/>
        </authorList>
    </citation>
    <scope>NUCLEOTIDE SEQUENCE [LARGE SCALE GENOMIC DNA]</scope>
    <source>
        <tissue evidence="5">Muscle</tissue>
    </source>
</reference>
<organism evidence="5 6">
    <name type="scientific">Portunus trituberculatus</name>
    <name type="common">Swimming crab</name>
    <name type="synonym">Neptunus trituberculatus</name>
    <dbReference type="NCBI Taxonomy" id="210409"/>
    <lineage>
        <taxon>Eukaryota</taxon>
        <taxon>Metazoa</taxon>
        <taxon>Ecdysozoa</taxon>
        <taxon>Arthropoda</taxon>
        <taxon>Crustacea</taxon>
        <taxon>Multicrustacea</taxon>
        <taxon>Malacostraca</taxon>
        <taxon>Eumalacostraca</taxon>
        <taxon>Eucarida</taxon>
        <taxon>Decapoda</taxon>
        <taxon>Pleocyemata</taxon>
        <taxon>Brachyura</taxon>
        <taxon>Eubrachyura</taxon>
        <taxon>Portunoidea</taxon>
        <taxon>Portunidae</taxon>
        <taxon>Portuninae</taxon>
        <taxon>Portunus</taxon>
    </lineage>
</organism>
<dbReference type="SUPFAM" id="SSF50729">
    <property type="entry name" value="PH domain-like"/>
    <property type="match status" value="1"/>
</dbReference>